<gene>
    <name evidence="2" type="ORF">DRF67_14565</name>
</gene>
<dbReference type="AlphaFoldDB" id="A0A3D9AYT3"/>
<dbReference type="RefSeq" id="WP_115929023.1">
    <property type="nucleotide sequence ID" value="NZ_QNVV01000013.1"/>
</dbReference>
<feature type="signal peptide" evidence="1">
    <location>
        <begin position="1"/>
        <end position="21"/>
    </location>
</feature>
<name>A0A3D9AYT3_9FLAO</name>
<protein>
    <submittedName>
        <fullName evidence="2">Uncharacterized protein</fullName>
    </submittedName>
</protein>
<dbReference type="Proteomes" id="UP000256257">
    <property type="component" value="Unassembled WGS sequence"/>
</dbReference>
<evidence type="ECO:0000313" key="2">
    <source>
        <dbReference type="EMBL" id="REC46494.1"/>
    </source>
</evidence>
<evidence type="ECO:0000313" key="3">
    <source>
        <dbReference type="Proteomes" id="UP000256257"/>
    </source>
</evidence>
<sequence>MKFKNAFLGLLWSTSSALVGAQTHKFLSLPAFSEAEVKKTSSFIDKDAPAEILYNSVRFNILPRQSMEKEYYSKIKIYDKKKAEEWLNLEIPMQSGERLLEFEATVYNLAGDKVEKIAVN</sequence>
<keyword evidence="3" id="KW-1185">Reference proteome</keyword>
<organism evidence="2 3">
    <name type="scientific">Chryseobacterium pennipullorum</name>
    <dbReference type="NCBI Taxonomy" id="2258963"/>
    <lineage>
        <taxon>Bacteria</taxon>
        <taxon>Pseudomonadati</taxon>
        <taxon>Bacteroidota</taxon>
        <taxon>Flavobacteriia</taxon>
        <taxon>Flavobacteriales</taxon>
        <taxon>Weeksellaceae</taxon>
        <taxon>Chryseobacterium group</taxon>
        <taxon>Chryseobacterium</taxon>
    </lineage>
</organism>
<feature type="chain" id="PRO_5017607830" evidence="1">
    <location>
        <begin position="22"/>
        <end position="120"/>
    </location>
</feature>
<evidence type="ECO:0000256" key="1">
    <source>
        <dbReference type="SAM" id="SignalP"/>
    </source>
</evidence>
<keyword evidence="1" id="KW-0732">Signal</keyword>
<dbReference type="EMBL" id="QNVV01000013">
    <property type="protein sequence ID" value="REC46494.1"/>
    <property type="molecule type" value="Genomic_DNA"/>
</dbReference>
<comment type="caution">
    <text evidence="2">The sequence shown here is derived from an EMBL/GenBank/DDBJ whole genome shotgun (WGS) entry which is preliminary data.</text>
</comment>
<accession>A0A3D9AYT3</accession>
<reference evidence="2 3" key="1">
    <citation type="submission" date="2018-06" db="EMBL/GenBank/DDBJ databases">
        <title>Novel Chryseobacterium species.</title>
        <authorList>
            <person name="Newman J."/>
            <person name="Hugo C."/>
            <person name="Oosthuizen L."/>
            <person name="Charimba G."/>
        </authorList>
    </citation>
    <scope>NUCLEOTIDE SEQUENCE [LARGE SCALE GENOMIC DNA]</scope>
    <source>
        <strain evidence="2 3">7_F195</strain>
    </source>
</reference>
<proteinExistence type="predicted"/>